<keyword evidence="4" id="KW-0963">Cytoplasm</keyword>
<dbReference type="GO" id="GO:0005814">
    <property type="term" value="C:centriole"/>
    <property type="evidence" value="ECO:0007669"/>
    <property type="project" value="UniProtKB-SubCell"/>
</dbReference>
<evidence type="ECO:0000256" key="3">
    <source>
        <dbReference type="ARBA" id="ARBA00009316"/>
    </source>
</evidence>
<evidence type="ECO:0000256" key="5">
    <source>
        <dbReference type="ARBA" id="ARBA00023054"/>
    </source>
</evidence>
<dbReference type="EMBL" id="JAINUG010000562">
    <property type="protein sequence ID" value="KAJ8366638.1"/>
    <property type="molecule type" value="Genomic_DNA"/>
</dbReference>
<comment type="similarity">
    <text evidence="3">Belongs to the ODF2 family.</text>
</comment>
<keyword evidence="6" id="KW-0206">Cytoskeleton</keyword>
<reference evidence="10" key="1">
    <citation type="journal article" date="2023" name="Science">
        <title>Genome structures resolve the early diversification of teleost fishes.</title>
        <authorList>
            <person name="Parey E."/>
            <person name="Louis A."/>
            <person name="Montfort J."/>
            <person name="Bouchez O."/>
            <person name="Roques C."/>
            <person name="Iampietro C."/>
            <person name="Lluch J."/>
            <person name="Castinel A."/>
            <person name="Donnadieu C."/>
            <person name="Desvignes T."/>
            <person name="Floi Bucao C."/>
            <person name="Jouanno E."/>
            <person name="Wen M."/>
            <person name="Mejri S."/>
            <person name="Dirks R."/>
            <person name="Jansen H."/>
            <person name="Henkel C."/>
            <person name="Chen W.J."/>
            <person name="Zahm M."/>
            <person name="Cabau C."/>
            <person name="Klopp C."/>
            <person name="Thompson A.W."/>
            <person name="Robinson-Rechavi M."/>
            <person name="Braasch I."/>
            <person name="Lecointre G."/>
            <person name="Bobe J."/>
            <person name="Postlethwait J.H."/>
            <person name="Berthelot C."/>
            <person name="Roest Crollius H."/>
            <person name="Guiguen Y."/>
        </authorList>
    </citation>
    <scope>NUCLEOTIDE SEQUENCE</scope>
    <source>
        <strain evidence="10">NC1722</strain>
    </source>
</reference>
<feature type="coiled-coil region" evidence="8">
    <location>
        <begin position="297"/>
        <end position="566"/>
    </location>
</feature>
<evidence type="ECO:0000256" key="9">
    <source>
        <dbReference type="SAM" id="MobiDB-lite"/>
    </source>
</evidence>
<organism evidence="10 11">
    <name type="scientific">Aldrovandia affinis</name>
    <dbReference type="NCBI Taxonomy" id="143900"/>
    <lineage>
        <taxon>Eukaryota</taxon>
        <taxon>Metazoa</taxon>
        <taxon>Chordata</taxon>
        <taxon>Craniata</taxon>
        <taxon>Vertebrata</taxon>
        <taxon>Euteleostomi</taxon>
        <taxon>Actinopterygii</taxon>
        <taxon>Neopterygii</taxon>
        <taxon>Teleostei</taxon>
        <taxon>Notacanthiformes</taxon>
        <taxon>Halosauridae</taxon>
        <taxon>Aldrovandia</taxon>
    </lineage>
</organism>
<dbReference type="GO" id="GO:1902018">
    <property type="term" value="P:negative regulation of cilium assembly"/>
    <property type="evidence" value="ECO:0007669"/>
    <property type="project" value="TreeGrafter"/>
</dbReference>
<dbReference type="Proteomes" id="UP001221898">
    <property type="component" value="Unassembled WGS sequence"/>
</dbReference>
<comment type="subcellular location">
    <subcellularLocation>
        <location evidence="2">Cell projection</location>
        <location evidence="2">Cilium</location>
    </subcellularLocation>
    <subcellularLocation>
        <location evidence="1">Cytoplasm</location>
        <location evidence="1">Cytoskeleton</location>
        <location evidence="1">Microtubule organizing center</location>
        <location evidence="1">Centrosome</location>
        <location evidence="1">Centriole</location>
    </subcellularLocation>
</comment>
<feature type="compositionally biased region" description="Low complexity" evidence="9">
    <location>
        <begin position="130"/>
        <end position="158"/>
    </location>
</feature>
<dbReference type="GO" id="GO:0036064">
    <property type="term" value="C:ciliary basal body"/>
    <property type="evidence" value="ECO:0007669"/>
    <property type="project" value="TreeGrafter"/>
</dbReference>
<dbReference type="AlphaFoldDB" id="A0AAD7W035"/>
<accession>A0AAD7W035</accession>
<sequence length="852" mass="95907">MTDGWSVNKLGYWLVTNSMKARPSSPVHVHVDDIATVHVHVQRSQSLPSSTETDHSVKGGPASEPGGRATRKRKEKKAAHKSYSSERTLYKSHITPKQADQICSVIRASDCDLGRDEAAPAAQVAELGGSSTSAERARSISSERASSRMSAAELAQGSSGQGGGGKVVERTARHSELARERSHCEELSPENGQLLLKTLQEAEQAANCAAIQLMSFREALGDDSAESRLHSSDERCMSRQKQLLLEKLDVFKSVNRSVRQQLKAVHNQEANRLEADSHMYILLKKLTQTESENLSLKRDLGEKRRRLEELIDLHKKEVEKLEAAVQHSKAVETTRAHLQGQLRHKESENSRLAVQLRGLERTIAEQKLEAESLKTQVASCSEKEREEKEALKKATRAQKQRAEKFEAAVEKSYARLREKDAELAEVRSKVELWRRRHGEAAEGTAPLEAQIAALKLQISDLTAQLQSERDHVRTSNEELLQKVDKLNSENGDLLLENATLKASVTDLEEKWRLSLAELQELAAVAQSQREQAEDYQTQVAGLQKEAEELKAHTQTLLKEKEEARGEGGRAPKVQVREQLEWVGVEVQVREQLEWVGVEVQVREQLEWVEVEVQVREQLEGRVSALEGYPALLSAAERRAQECQDSLARAERTLALKAHELQQLQLQAGQQTEQLGSSLGMKDSIKEANAELQGKVDSLQRRVEEVELENRELVHKLSGQEEALQYSSGQLQQRSSECLSLTRQLENALADVKQQISIVREKAGARERTLQSKIQELESERNRREKELKALRLNRESAEKQYEVRLKEVQLQLDQSESHKRSIQNYVDFLKSSYAAMFEDSLSPDIGFSSFLK</sequence>
<gene>
    <name evidence="10" type="ORF">AAFF_G00348160</name>
</gene>
<protein>
    <recommendedName>
        <fullName evidence="12">Outer dense fiber protein 2-like</fullName>
    </recommendedName>
</protein>
<evidence type="ECO:0000256" key="1">
    <source>
        <dbReference type="ARBA" id="ARBA00004114"/>
    </source>
</evidence>
<feature type="region of interest" description="Disordered" evidence="9">
    <location>
        <begin position="42"/>
        <end position="91"/>
    </location>
</feature>
<keyword evidence="7" id="KW-0966">Cell projection</keyword>
<feature type="compositionally biased region" description="Polar residues" evidence="9">
    <location>
        <begin position="42"/>
        <end position="51"/>
    </location>
</feature>
<feature type="coiled-coil region" evidence="8">
    <location>
        <begin position="632"/>
        <end position="818"/>
    </location>
</feature>
<evidence type="ECO:0008006" key="12">
    <source>
        <dbReference type="Google" id="ProtNLM"/>
    </source>
</evidence>
<evidence type="ECO:0000256" key="6">
    <source>
        <dbReference type="ARBA" id="ARBA00023212"/>
    </source>
</evidence>
<feature type="region of interest" description="Disordered" evidence="9">
    <location>
        <begin position="122"/>
        <end position="169"/>
    </location>
</feature>
<keyword evidence="5 8" id="KW-0175">Coiled coil</keyword>
<dbReference type="PANTHER" id="PTHR23162">
    <property type="entry name" value="OUTER DENSE FIBER OF SPERM TAILS 2"/>
    <property type="match status" value="1"/>
</dbReference>
<comment type="caution">
    <text evidence="10">The sequence shown here is derived from an EMBL/GenBank/DDBJ whole genome shotgun (WGS) entry which is preliminary data.</text>
</comment>
<evidence type="ECO:0000256" key="8">
    <source>
        <dbReference type="SAM" id="Coils"/>
    </source>
</evidence>
<evidence type="ECO:0000313" key="10">
    <source>
        <dbReference type="EMBL" id="KAJ8366638.1"/>
    </source>
</evidence>
<evidence type="ECO:0000256" key="7">
    <source>
        <dbReference type="ARBA" id="ARBA00023273"/>
    </source>
</evidence>
<proteinExistence type="inferred from homology"/>
<dbReference type="GO" id="GO:0005813">
    <property type="term" value="C:centrosome"/>
    <property type="evidence" value="ECO:0007669"/>
    <property type="project" value="TreeGrafter"/>
</dbReference>
<dbReference type="PANTHER" id="PTHR23162:SF7">
    <property type="entry name" value="PROTEIN BCAP"/>
    <property type="match status" value="1"/>
</dbReference>
<feature type="compositionally biased region" description="Basic residues" evidence="9">
    <location>
        <begin position="69"/>
        <end position="80"/>
    </location>
</feature>
<name>A0AAD7W035_9TELE</name>
<dbReference type="InterPro" id="IPR026099">
    <property type="entry name" value="Odf2-rel"/>
</dbReference>
<evidence type="ECO:0000313" key="11">
    <source>
        <dbReference type="Proteomes" id="UP001221898"/>
    </source>
</evidence>
<evidence type="ECO:0000256" key="2">
    <source>
        <dbReference type="ARBA" id="ARBA00004138"/>
    </source>
</evidence>
<evidence type="ECO:0000256" key="4">
    <source>
        <dbReference type="ARBA" id="ARBA00022490"/>
    </source>
</evidence>
<keyword evidence="11" id="KW-1185">Reference proteome</keyword>